<reference evidence="3" key="2">
    <citation type="submission" date="2019-01" db="EMBL/GenBank/DDBJ databases">
        <title>Genome sequence of Desulfonema ishimotonii strain Tokyo 01.</title>
        <authorList>
            <person name="Fukui M."/>
        </authorList>
    </citation>
    <scope>NUCLEOTIDE SEQUENCE [LARGE SCALE GENOMIC DNA]</scope>
    <source>
        <strain evidence="3">Tokyo 01</strain>
    </source>
</reference>
<name>A0A401FXS8_9BACT</name>
<keyword evidence="3" id="KW-1185">Reference proteome</keyword>
<dbReference type="RefSeq" id="WP_166405085.1">
    <property type="nucleotide sequence ID" value="NZ_BEXT01000001.1"/>
</dbReference>
<gene>
    <name evidence="2" type="ORF">DENIS_2733</name>
</gene>
<dbReference type="AlphaFoldDB" id="A0A401FXS8"/>
<organism evidence="2 3">
    <name type="scientific">Desulfonema ishimotonii</name>
    <dbReference type="NCBI Taxonomy" id="45657"/>
    <lineage>
        <taxon>Bacteria</taxon>
        <taxon>Pseudomonadati</taxon>
        <taxon>Thermodesulfobacteriota</taxon>
        <taxon>Desulfobacteria</taxon>
        <taxon>Desulfobacterales</taxon>
        <taxon>Desulfococcaceae</taxon>
        <taxon>Desulfonema</taxon>
    </lineage>
</organism>
<evidence type="ECO:0000313" key="3">
    <source>
        <dbReference type="Proteomes" id="UP000288096"/>
    </source>
</evidence>
<reference evidence="3" key="1">
    <citation type="submission" date="2017-11" db="EMBL/GenBank/DDBJ databases">
        <authorList>
            <person name="Watanabe M."/>
            <person name="Kojima H."/>
        </authorList>
    </citation>
    <scope>NUCLEOTIDE SEQUENCE [LARGE SCALE GENOMIC DNA]</scope>
    <source>
        <strain evidence="3">Tokyo 01</strain>
    </source>
</reference>
<sequence>MNRPVRPELNRAEARCGKVRFSTLKRGSDFSRDLFPGGRNELPCPPGAETAGLRAEPG</sequence>
<dbReference type="Proteomes" id="UP000288096">
    <property type="component" value="Unassembled WGS sequence"/>
</dbReference>
<evidence type="ECO:0000256" key="1">
    <source>
        <dbReference type="SAM" id="MobiDB-lite"/>
    </source>
</evidence>
<protein>
    <submittedName>
        <fullName evidence="2">Uncharacterized protein</fullName>
    </submittedName>
</protein>
<accession>A0A401FXS8</accession>
<evidence type="ECO:0000313" key="2">
    <source>
        <dbReference type="EMBL" id="GBC61771.1"/>
    </source>
</evidence>
<feature type="region of interest" description="Disordered" evidence="1">
    <location>
        <begin position="28"/>
        <end position="58"/>
    </location>
</feature>
<dbReference type="EMBL" id="BEXT01000001">
    <property type="protein sequence ID" value="GBC61771.1"/>
    <property type="molecule type" value="Genomic_DNA"/>
</dbReference>
<comment type="caution">
    <text evidence="2">The sequence shown here is derived from an EMBL/GenBank/DDBJ whole genome shotgun (WGS) entry which is preliminary data.</text>
</comment>
<proteinExistence type="predicted"/>